<dbReference type="EMBL" id="BLXT01008494">
    <property type="protein sequence ID" value="GFO49640.1"/>
    <property type="molecule type" value="Genomic_DNA"/>
</dbReference>
<dbReference type="GO" id="GO:0008126">
    <property type="term" value="F:acetylesterase activity"/>
    <property type="evidence" value="ECO:0007669"/>
    <property type="project" value="TreeGrafter"/>
</dbReference>
<reference evidence="5 6" key="1">
    <citation type="journal article" date="2021" name="Elife">
        <title>Chloroplast acquisition without the gene transfer in kleptoplastic sea slugs, Plakobranchus ocellatus.</title>
        <authorList>
            <person name="Maeda T."/>
            <person name="Takahashi S."/>
            <person name="Yoshida T."/>
            <person name="Shimamura S."/>
            <person name="Takaki Y."/>
            <person name="Nagai Y."/>
            <person name="Toyoda A."/>
            <person name="Suzuki Y."/>
            <person name="Arimoto A."/>
            <person name="Ishii H."/>
            <person name="Satoh N."/>
            <person name="Nishiyama T."/>
            <person name="Hasebe M."/>
            <person name="Maruyama T."/>
            <person name="Minagawa J."/>
            <person name="Obokata J."/>
            <person name="Shigenobu S."/>
        </authorList>
    </citation>
    <scope>NUCLEOTIDE SEQUENCE [LARGE SCALE GENOMIC DNA]</scope>
</reference>
<evidence type="ECO:0000256" key="1">
    <source>
        <dbReference type="ARBA" id="ARBA00010884"/>
    </source>
</evidence>
<comment type="similarity">
    <text evidence="1">Belongs to the AB hydrolase superfamily. AB hydrolase 4 family.</text>
</comment>
<dbReference type="PIRSF" id="PIRSF005211">
    <property type="entry name" value="Ab_hydro_YheT"/>
    <property type="match status" value="1"/>
</dbReference>
<keyword evidence="6" id="KW-1185">Reference proteome</keyword>
<dbReference type="Gene3D" id="3.40.50.1820">
    <property type="entry name" value="alpha/beta hydrolase"/>
    <property type="match status" value="1"/>
</dbReference>
<keyword evidence="3" id="KW-1133">Transmembrane helix</keyword>
<dbReference type="PANTHER" id="PTHR10794:SF63">
    <property type="entry name" value="ALPHA_BETA HYDROLASE 1, ISOFORM A"/>
    <property type="match status" value="1"/>
</dbReference>
<dbReference type="GO" id="GO:0051793">
    <property type="term" value="P:medium-chain fatty acid catabolic process"/>
    <property type="evidence" value="ECO:0007669"/>
    <property type="project" value="TreeGrafter"/>
</dbReference>
<dbReference type="InterPro" id="IPR012020">
    <property type="entry name" value="ABHD4"/>
</dbReference>
<feature type="active site" description="Charge relay system" evidence="2">
    <location>
        <position position="158"/>
    </location>
</feature>
<dbReference type="InterPro" id="IPR029058">
    <property type="entry name" value="AB_hydrolase_fold"/>
</dbReference>
<name>A0AAV4E065_9GAST</name>
<feature type="domain" description="Serine aminopeptidase S33" evidence="4">
    <location>
        <begin position="133"/>
        <end position="207"/>
    </location>
</feature>
<feature type="active site" description="Charge relay system" evidence="2">
    <location>
        <position position="286"/>
    </location>
</feature>
<dbReference type="PANTHER" id="PTHR10794">
    <property type="entry name" value="ABHYDROLASE DOMAIN-CONTAINING PROTEIN"/>
    <property type="match status" value="1"/>
</dbReference>
<evidence type="ECO:0000313" key="6">
    <source>
        <dbReference type="Proteomes" id="UP000735302"/>
    </source>
</evidence>
<dbReference type="InterPro" id="IPR050960">
    <property type="entry name" value="AB_hydrolase_4_sf"/>
</dbReference>
<evidence type="ECO:0000256" key="3">
    <source>
        <dbReference type="SAM" id="Phobius"/>
    </source>
</evidence>
<keyword evidence="3" id="KW-0812">Transmembrane</keyword>
<dbReference type="Pfam" id="PF12146">
    <property type="entry name" value="Hydrolase_4"/>
    <property type="match status" value="1"/>
</dbReference>
<evidence type="ECO:0000313" key="5">
    <source>
        <dbReference type="EMBL" id="GFO49640.1"/>
    </source>
</evidence>
<comment type="caution">
    <text evidence="5">The sequence shown here is derived from an EMBL/GenBank/DDBJ whole genome shotgun (WGS) entry which is preliminary data.</text>
</comment>
<dbReference type="SUPFAM" id="SSF53474">
    <property type="entry name" value="alpha/beta-Hydrolases"/>
    <property type="match status" value="1"/>
</dbReference>
<evidence type="ECO:0000259" key="4">
    <source>
        <dbReference type="Pfam" id="PF12146"/>
    </source>
</evidence>
<gene>
    <name evidence="5" type="ORF">PoB_007614500</name>
</gene>
<dbReference type="GO" id="GO:0051792">
    <property type="term" value="P:medium-chain fatty acid biosynthetic process"/>
    <property type="evidence" value="ECO:0007669"/>
    <property type="project" value="TreeGrafter"/>
</dbReference>
<accession>A0AAV4E065</accession>
<proteinExistence type="inferred from homology"/>
<feature type="active site" description="Charge relay system" evidence="2">
    <location>
        <position position="315"/>
    </location>
</feature>
<evidence type="ECO:0000256" key="2">
    <source>
        <dbReference type="PIRSR" id="PIRSR005211-1"/>
    </source>
</evidence>
<dbReference type="Proteomes" id="UP000735302">
    <property type="component" value="Unassembled WGS sequence"/>
</dbReference>
<feature type="transmembrane region" description="Helical" evidence="3">
    <location>
        <begin position="15"/>
        <end position="35"/>
    </location>
</feature>
<organism evidence="5 6">
    <name type="scientific">Plakobranchus ocellatus</name>
    <dbReference type="NCBI Taxonomy" id="259542"/>
    <lineage>
        <taxon>Eukaryota</taxon>
        <taxon>Metazoa</taxon>
        <taxon>Spiralia</taxon>
        <taxon>Lophotrochozoa</taxon>
        <taxon>Mollusca</taxon>
        <taxon>Gastropoda</taxon>
        <taxon>Heterobranchia</taxon>
        <taxon>Euthyneura</taxon>
        <taxon>Panpulmonata</taxon>
        <taxon>Sacoglossa</taxon>
        <taxon>Placobranchoidea</taxon>
        <taxon>Plakobranchidae</taxon>
        <taxon>Plakobranchus</taxon>
    </lineage>
</organism>
<dbReference type="InterPro" id="IPR022742">
    <property type="entry name" value="Hydrolase_4"/>
</dbReference>
<protein>
    <submittedName>
        <fullName evidence="5">Abhydrolase domain-containing protein 3</fullName>
    </submittedName>
</protein>
<keyword evidence="3" id="KW-0472">Membrane</keyword>
<sequence length="349" mass="39787">MEALIFNVTFLKENISTMTVLGCVTSLVYISYYLLYVVNTPIIVCGDAKFKQFLTDHCPISREKYWPTWYAFQGHIQTVLRNFIQCRPKVDYSAEYIKCPDGGELKIDWVENDHNSKHTKDQRPTVLVLPGLTGDVAVVIDHIKKKYPEAPLMGVGISLGGILLFNYLAHHGDSASICAAMCISAPYNVPKCIKSLETPLNYHLFNRVLAKGMCRFVQRHADIFEDLKDVTIPHVLKSESIRDFDERFTCKMFGFESPDHYYEAATLHTKFHALRRPVLCLNAADDPFCPVNYAPLKDAETNDNIAIVLTSHGGHIGFLEGTYPRQRNYMYRWVRQFVSAVFEQGIKSE</sequence>
<dbReference type="GO" id="GO:0047372">
    <property type="term" value="F:monoacylglycerol lipase activity"/>
    <property type="evidence" value="ECO:0007669"/>
    <property type="project" value="TreeGrafter"/>
</dbReference>
<dbReference type="AlphaFoldDB" id="A0AAV4E065"/>